<dbReference type="OrthoDB" id="10325022at2759"/>
<comment type="caution">
    <text evidence="2">The sequence shown here is derived from an EMBL/GenBank/DDBJ whole genome shotgun (WGS) entry which is preliminary data.</text>
</comment>
<evidence type="ECO:0000256" key="1">
    <source>
        <dbReference type="SAM" id="MobiDB-lite"/>
    </source>
</evidence>
<dbReference type="Proteomes" id="UP000232722">
    <property type="component" value="Unassembled WGS sequence"/>
</dbReference>
<evidence type="ECO:0000313" key="3">
    <source>
        <dbReference type="Proteomes" id="UP000232722"/>
    </source>
</evidence>
<accession>A0A2I1F892</accession>
<evidence type="ECO:0000313" key="2">
    <source>
        <dbReference type="EMBL" id="PKC14701.1"/>
    </source>
</evidence>
<gene>
    <name evidence="2" type="ORF">RhiirA5_409096</name>
</gene>
<feature type="compositionally biased region" description="Acidic residues" evidence="1">
    <location>
        <begin position="54"/>
        <end position="68"/>
    </location>
</feature>
<reference evidence="2 3" key="1">
    <citation type="submission" date="2016-04" db="EMBL/GenBank/DDBJ databases">
        <title>Genome analyses suggest a sexual origin of heterokaryosis in a supposedly ancient asexual fungus.</title>
        <authorList>
            <person name="Ropars J."/>
            <person name="Sedzielewska K."/>
            <person name="Noel J."/>
            <person name="Charron P."/>
            <person name="Farinelli L."/>
            <person name="Marton T."/>
            <person name="Kruger M."/>
            <person name="Pelin A."/>
            <person name="Brachmann A."/>
            <person name="Corradi N."/>
        </authorList>
    </citation>
    <scope>NUCLEOTIDE SEQUENCE [LARGE SCALE GENOMIC DNA]</scope>
    <source>
        <strain evidence="2 3">A5</strain>
    </source>
</reference>
<sequence length="78" mass="8741">MNGKYGNYGLHGESANDSTPKSQTQQLTSVTKIKSSSVINKAVLKRTMKTRSNDDEEDEEEDDDEEQDLGNYNILEIS</sequence>
<name>A0A2I1F892_9GLOM</name>
<dbReference type="AlphaFoldDB" id="A0A2I1F892"/>
<reference evidence="2 3" key="2">
    <citation type="submission" date="2017-09" db="EMBL/GenBank/DDBJ databases">
        <title>Extensive intraspecific genome diversity in a model arbuscular mycorrhizal fungus.</title>
        <authorList>
            <person name="Chen E.C."/>
            <person name="Morin E."/>
            <person name="Beaudet D."/>
            <person name="Noel J."/>
            <person name="Ndikumana S."/>
            <person name="Charron P."/>
            <person name="St-Onge C."/>
            <person name="Giorgi J."/>
            <person name="Grigoriev I.V."/>
            <person name="Roux C."/>
            <person name="Martin F.M."/>
            <person name="Corradi N."/>
        </authorList>
    </citation>
    <scope>NUCLEOTIDE SEQUENCE [LARGE SCALE GENOMIC DNA]</scope>
    <source>
        <strain evidence="2 3">A5</strain>
    </source>
</reference>
<feature type="compositionally biased region" description="Polar residues" evidence="1">
    <location>
        <begin position="15"/>
        <end position="39"/>
    </location>
</feature>
<organism evidence="2 3">
    <name type="scientific">Rhizophagus irregularis</name>
    <dbReference type="NCBI Taxonomy" id="588596"/>
    <lineage>
        <taxon>Eukaryota</taxon>
        <taxon>Fungi</taxon>
        <taxon>Fungi incertae sedis</taxon>
        <taxon>Mucoromycota</taxon>
        <taxon>Glomeromycotina</taxon>
        <taxon>Glomeromycetes</taxon>
        <taxon>Glomerales</taxon>
        <taxon>Glomeraceae</taxon>
        <taxon>Rhizophagus</taxon>
    </lineage>
</organism>
<feature type="region of interest" description="Disordered" evidence="1">
    <location>
        <begin position="1"/>
        <end position="78"/>
    </location>
</feature>
<proteinExistence type="predicted"/>
<dbReference type="EMBL" id="LLXJ01000122">
    <property type="protein sequence ID" value="PKC14701.1"/>
    <property type="molecule type" value="Genomic_DNA"/>
</dbReference>
<protein>
    <submittedName>
        <fullName evidence="2">Uncharacterized protein</fullName>
    </submittedName>
</protein>
<dbReference type="VEuPathDB" id="FungiDB:RhiirFUN_016700"/>